<accession>A0AAD3MGC7</accession>
<proteinExistence type="predicted"/>
<sequence>MCCLSFPGVSQGVSSLVRAREGGSAELACTLTPDSKEGTTPNLFPLHVVEWVRLGYNVPILIKFGVYAPRVHPNYK</sequence>
<comment type="caution">
    <text evidence="1">The sequence shown here is derived from an EMBL/GenBank/DDBJ whole genome shotgun (WGS) entry which is preliminary data.</text>
</comment>
<name>A0AAD3MGC7_LATJO</name>
<evidence type="ECO:0000313" key="2">
    <source>
        <dbReference type="Proteomes" id="UP001279410"/>
    </source>
</evidence>
<protein>
    <submittedName>
        <fullName evidence="1">Protein turtle homolog A-like isoform X1</fullName>
    </submittedName>
</protein>
<dbReference type="EMBL" id="BRZM01003946">
    <property type="protein sequence ID" value="GLD53558.1"/>
    <property type="molecule type" value="Genomic_DNA"/>
</dbReference>
<keyword evidence="2" id="KW-1185">Reference proteome</keyword>
<gene>
    <name evidence="1" type="ORF">AKAME5_002834900</name>
</gene>
<evidence type="ECO:0000313" key="1">
    <source>
        <dbReference type="EMBL" id="GLD53558.1"/>
    </source>
</evidence>
<feature type="non-terminal residue" evidence="1">
    <location>
        <position position="76"/>
    </location>
</feature>
<dbReference type="Proteomes" id="UP001279410">
    <property type="component" value="Unassembled WGS sequence"/>
</dbReference>
<dbReference type="AlphaFoldDB" id="A0AAD3MGC7"/>
<reference evidence="1" key="1">
    <citation type="submission" date="2022-08" db="EMBL/GenBank/DDBJ databases">
        <title>Genome sequencing of akame (Lates japonicus).</title>
        <authorList>
            <person name="Hashiguchi Y."/>
            <person name="Takahashi H."/>
        </authorList>
    </citation>
    <scope>NUCLEOTIDE SEQUENCE</scope>
    <source>
        <strain evidence="1">Kochi</strain>
    </source>
</reference>
<organism evidence="1 2">
    <name type="scientific">Lates japonicus</name>
    <name type="common">Japanese lates</name>
    <dbReference type="NCBI Taxonomy" id="270547"/>
    <lineage>
        <taxon>Eukaryota</taxon>
        <taxon>Metazoa</taxon>
        <taxon>Chordata</taxon>
        <taxon>Craniata</taxon>
        <taxon>Vertebrata</taxon>
        <taxon>Euteleostomi</taxon>
        <taxon>Actinopterygii</taxon>
        <taxon>Neopterygii</taxon>
        <taxon>Teleostei</taxon>
        <taxon>Neoteleostei</taxon>
        <taxon>Acanthomorphata</taxon>
        <taxon>Carangaria</taxon>
        <taxon>Carangaria incertae sedis</taxon>
        <taxon>Centropomidae</taxon>
        <taxon>Lates</taxon>
    </lineage>
</organism>